<accession>A0A5P1E422</accession>
<gene>
    <name evidence="8" type="ORF">A4U43_C09F40</name>
</gene>
<dbReference type="OMA" id="LAIHILY"/>
<reference evidence="9" key="1">
    <citation type="journal article" date="2017" name="Nat. Commun.">
        <title>The asparagus genome sheds light on the origin and evolution of a young Y chromosome.</title>
        <authorList>
            <person name="Harkess A."/>
            <person name="Zhou J."/>
            <person name="Xu C."/>
            <person name="Bowers J.E."/>
            <person name="Van der Hulst R."/>
            <person name="Ayyampalayam S."/>
            <person name="Mercati F."/>
            <person name="Riccardi P."/>
            <person name="McKain M.R."/>
            <person name="Kakrana A."/>
            <person name="Tang H."/>
            <person name="Ray J."/>
            <person name="Groenendijk J."/>
            <person name="Arikit S."/>
            <person name="Mathioni S.M."/>
            <person name="Nakano M."/>
            <person name="Shan H."/>
            <person name="Telgmann-Rauber A."/>
            <person name="Kanno A."/>
            <person name="Yue Z."/>
            <person name="Chen H."/>
            <person name="Li W."/>
            <person name="Chen Y."/>
            <person name="Xu X."/>
            <person name="Zhang Y."/>
            <person name="Luo S."/>
            <person name="Chen H."/>
            <person name="Gao J."/>
            <person name="Mao Z."/>
            <person name="Pires J.C."/>
            <person name="Luo M."/>
            <person name="Kudrna D."/>
            <person name="Wing R.A."/>
            <person name="Meyers B.C."/>
            <person name="Yi K."/>
            <person name="Kong H."/>
            <person name="Lavrijsen P."/>
            <person name="Sunseri F."/>
            <person name="Falavigna A."/>
            <person name="Ye Y."/>
            <person name="Leebens-Mack J.H."/>
            <person name="Chen G."/>
        </authorList>
    </citation>
    <scope>NUCLEOTIDE SEQUENCE [LARGE SCALE GENOMIC DNA]</scope>
    <source>
        <strain evidence="9">cv. DH0086</strain>
    </source>
</reference>
<keyword evidence="5" id="KW-0408">Iron</keyword>
<keyword evidence="7" id="KW-0812">Transmembrane</keyword>
<feature type="region of interest" description="Disordered" evidence="6">
    <location>
        <begin position="1"/>
        <end position="29"/>
    </location>
</feature>
<evidence type="ECO:0000256" key="2">
    <source>
        <dbReference type="ARBA" id="ARBA00022617"/>
    </source>
</evidence>
<protein>
    <recommendedName>
        <fullName evidence="10">Cytochrome P450</fullName>
    </recommendedName>
</protein>
<keyword evidence="7" id="KW-1133">Transmembrane helix</keyword>
<dbReference type="GO" id="GO:0020037">
    <property type="term" value="F:heme binding"/>
    <property type="evidence" value="ECO:0007669"/>
    <property type="project" value="InterPro"/>
</dbReference>
<dbReference type="Gramene" id="ONK57391">
    <property type="protein sequence ID" value="ONK57391"/>
    <property type="gene ID" value="A4U43_C09F40"/>
</dbReference>
<proteinExistence type="inferred from homology"/>
<dbReference type="InterPro" id="IPR002401">
    <property type="entry name" value="Cyt_P450_E_grp-I"/>
</dbReference>
<dbReference type="InterPro" id="IPR036396">
    <property type="entry name" value="Cyt_P450_sf"/>
</dbReference>
<keyword evidence="7" id="KW-0472">Membrane</keyword>
<dbReference type="EMBL" id="CM007389">
    <property type="protein sequence ID" value="ONK57391.1"/>
    <property type="molecule type" value="Genomic_DNA"/>
</dbReference>
<organism evidence="8 9">
    <name type="scientific">Asparagus officinalis</name>
    <name type="common">Garden asparagus</name>
    <dbReference type="NCBI Taxonomy" id="4686"/>
    <lineage>
        <taxon>Eukaryota</taxon>
        <taxon>Viridiplantae</taxon>
        <taxon>Streptophyta</taxon>
        <taxon>Embryophyta</taxon>
        <taxon>Tracheophyta</taxon>
        <taxon>Spermatophyta</taxon>
        <taxon>Magnoliopsida</taxon>
        <taxon>Liliopsida</taxon>
        <taxon>Asparagales</taxon>
        <taxon>Asparagaceae</taxon>
        <taxon>Asparagoideae</taxon>
        <taxon>Asparagus</taxon>
    </lineage>
</organism>
<dbReference type="GO" id="GO:0005506">
    <property type="term" value="F:iron ion binding"/>
    <property type="evidence" value="ECO:0007669"/>
    <property type="project" value="InterPro"/>
</dbReference>
<evidence type="ECO:0000256" key="6">
    <source>
        <dbReference type="SAM" id="MobiDB-lite"/>
    </source>
</evidence>
<evidence type="ECO:0000256" key="1">
    <source>
        <dbReference type="ARBA" id="ARBA00010617"/>
    </source>
</evidence>
<comment type="similarity">
    <text evidence="1">Belongs to the cytochrome P450 family.</text>
</comment>
<feature type="region of interest" description="Disordered" evidence="6">
    <location>
        <begin position="338"/>
        <end position="366"/>
    </location>
</feature>
<dbReference type="PANTHER" id="PTHR47944:SF19">
    <property type="entry name" value="CYTOCHROME P450 77A4"/>
    <property type="match status" value="1"/>
</dbReference>
<dbReference type="GO" id="GO:0016705">
    <property type="term" value="F:oxidoreductase activity, acting on paired donors, with incorporation or reduction of molecular oxygen"/>
    <property type="evidence" value="ECO:0007669"/>
    <property type="project" value="InterPro"/>
</dbReference>
<evidence type="ECO:0008006" key="10">
    <source>
        <dbReference type="Google" id="ProtNLM"/>
    </source>
</evidence>
<evidence type="ECO:0000256" key="3">
    <source>
        <dbReference type="ARBA" id="ARBA00022723"/>
    </source>
</evidence>
<dbReference type="Gene3D" id="1.10.630.10">
    <property type="entry name" value="Cytochrome P450"/>
    <property type="match status" value="1"/>
</dbReference>
<dbReference type="Proteomes" id="UP000243459">
    <property type="component" value="Chromosome 9"/>
</dbReference>
<dbReference type="SUPFAM" id="SSF48264">
    <property type="entry name" value="Cytochrome P450"/>
    <property type="match status" value="1"/>
</dbReference>
<dbReference type="GO" id="GO:0004497">
    <property type="term" value="F:monooxygenase activity"/>
    <property type="evidence" value="ECO:0007669"/>
    <property type="project" value="InterPro"/>
</dbReference>
<keyword evidence="9" id="KW-1185">Reference proteome</keyword>
<evidence type="ECO:0000256" key="7">
    <source>
        <dbReference type="SAM" id="Phobius"/>
    </source>
</evidence>
<keyword evidence="4" id="KW-0560">Oxidoreductase</keyword>
<name>A0A5P1E422_ASPOF</name>
<evidence type="ECO:0000313" key="8">
    <source>
        <dbReference type="EMBL" id="ONK57391.1"/>
    </source>
</evidence>
<dbReference type="PANTHER" id="PTHR47944">
    <property type="entry name" value="CYTOCHROME P450 98A9"/>
    <property type="match status" value="1"/>
</dbReference>
<dbReference type="PRINTS" id="PR00463">
    <property type="entry name" value="EP450I"/>
</dbReference>
<evidence type="ECO:0000256" key="4">
    <source>
        <dbReference type="ARBA" id="ARBA00023002"/>
    </source>
</evidence>
<dbReference type="Pfam" id="PF00067">
    <property type="entry name" value="p450"/>
    <property type="match status" value="1"/>
</dbReference>
<keyword evidence="2" id="KW-0349">Heme</keyword>
<evidence type="ECO:0000313" key="9">
    <source>
        <dbReference type="Proteomes" id="UP000243459"/>
    </source>
</evidence>
<sequence>MYGGTTLGHDHSLPPSLSSSSSPPPSSSPSHLPPSLDLFFTGAVAFSLSLLVFILFRFKKSSSGALNLPPGPKGWPIVGNLFQVALSGKPIIHYIRDLRALYGPIFTLRMGTRTLIIITNAELAHEALITKGQEFASRPPENPTRTVFSCDKFTVNSAVYGPEWRSLRRNMVSGMLSSARLKEFRPARESGMDRFIERIRAEAESSEGAVWVLKNARFAVFCILITMCFGVHLDEDSIDKIDQMMKKVLITLSPRMDDYLPLLRPFFFKQFKRALEVRKEQMQTVVPLIRKRQAILRNPGLEPHAAPFSYLVLPPRPQVEAPQIPPDDVELLTLCPPIPQRRTDTTPPPSSGLAPAASDKPSLPGRTCTRIVATGREQEVEREVTRRNICACLQAFIKELAAVNPRLTSRLTHAAVSSRAPNLAGTTSRSGPIWRFSCQPYRTTPSCGLRPTSSTRKGS</sequence>
<evidence type="ECO:0000256" key="5">
    <source>
        <dbReference type="ARBA" id="ARBA00023004"/>
    </source>
</evidence>
<dbReference type="AlphaFoldDB" id="A0A5P1E422"/>
<keyword evidence="3" id="KW-0479">Metal-binding</keyword>
<feature type="transmembrane region" description="Helical" evidence="7">
    <location>
        <begin position="38"/>
        <end position="56"/>
    </location>
</feature>
<dbReference type="InterPro" id="IPR001128">
    <property type="entry name" value="Cyt_P450"/>
</dbReference>